<dbReference type="GeneID" id="17268575"/>
<dbReference type="PROSITE" id="PS50213">
    <property type="entry name" value="FAS1"/>
    <property type="match status" value="1"/>
</dbReference>
<name>A0A0D3JHP3_EMIH1</name>
<evidence type="ECO:0000313" key="3">
    <source>
        <dbReference type="Proteomes" id="UP000013827"/>
    </source>
</evidence>
<dbReference type="KEGG" id="ehx:EMIHUDRAFT_432130"/>
<dbReference type="AlphaFoldDB" id="A0A0D3JHP3"/>
<dbReference type="InterPro" id="IPR036378">
    <property type="entry name" value="FAS1_dom_sf"/>
</dbReference>
<keyword evidence="3" id="KW-1185">Reference proteome</keyword>
<feature type="domain" description="FAS1" evidence="1">
    <location>
        <begin position="21"/>
        <end position="168"/>
    </location>
</feature>
<sequence>MLVFSVVALAFSTGPTPEPSCKTIAQIASETEDLSTVYAAVGAADPQVAEMLNDPEATLTVFAPLNSAFAALSDGVLATLLMPENQETLTNLLGKHVLSTVVPASAALTLVDEEVMTLADQNIVVNGNGPSGPVTVLPVIVDPDVAAKVVAADIQACNGVIHIVDKVLEYVEEVVLGGR</sequence>
<reference evidence="2" key="2">
    <citation type="submission" date="2024-10" db="UniProtKB">
        <authorList>
            <consortium name="EnsemblProtists"/>
        </authorList>
    </citation>
    <scope>IDENTIFICATION</scope>
</reference>
<dbReference type="Proteomes" id="UP000013827">
    <property type="component" value="Unassembled WGS sequence"/>
</dbReference>
<proteinExistence type="predicted"/>
<dbReference type="InterPro" id="IPR050904">
    <property type="entry name" value="Adhesion/Biosynth-related"/>
</dbReference>
<dbReference type="SMART" id="SM00554">
    <property type="entry name" value="FAS1"/>
    <property type="match status" value="1"/>
</dbReference>
<dbReference type="RefSeq" id="XP_005775457.1">
    <property type="nucleotide sequence ID" value="XM_005775400.1"/>
</dbReference>
<evidence type="ECO:0000259" key="1">
    <source>
        <dbReference type="PROSITE" id="PS50213"/>
    </source>
</evidence>
<protein>
    <recommendedName>
        <fullName evidence="1">FAS1 domain-containing protein</fullName>
    </recommendedName>
</protein>
<dbReference type="SUPFAM" id="SSF82153">
    <property type="entry name" value="FAS1 domain"/>
    <property type="match status" value="1"/>
</dbReference>
<dbReference type="GO" id="GO:0005615">
    <property type="term" value="C:extracellular space"/>
    <property type="evidence" value="ECO:0007669"/>
    <property type="project" value="TreeGrafter"/>
</dbReference>
<reference evidence="3" key="1">
    <citation type="journal article" date="2013" name="Nature">
        <title>Pan genome of the phytoplankton Emiliania underpins its global distribution.</title>
        <authorList>
            <person name="Read B.A."/>
            <person name="Kegel J."/>
            <person name="Klute M.J."/>
            <person name="Kuo A."/>
            <person name="Lefebvre S.C."/>
            <person name="Maumus F."/>
            <person name="Mayer C."/>
            <person name="Miller J."/>
            <person name="Monier A."/>
            <person name="Salamov A."/>
            <person name="Young J."/>
            <person name="Aguilar M."/>
            <person name="Claverie J.M."/>
            <person name="Frickenhaus S."/>
            <person name="Gonzalez K."/>
            <person name="Herman E.K."/>
            <person name="Lin Y.C."/>
            <person name="Napier J."/>
            <person name="Ogata H."/>
            <person name="Sarno A.F."/>
            <person name="Shmutz J."/>
            <person name="Schroeder D."/>
            <person name="de Vargas C."/>
            <person name="Verret F."/>
            <person name="von Dassow P."/>
            <person name="Valentin K."/>
            <person name="Van de Peer Y."/>
            <person name="Wheeler G."/>
            <person name="Dacks J.B."/>
            <person name="Delwiche C.F."/>
            <person name="Dyhrman S.T."/>
            <person name="Glockner G."/>
            <person name="John U."/>
            <person name="Richards T."/>
            <person name="Worden A.Z."/>
            <person name="Zhang X."/>
            <person name="Grigoriev I.V."/>
            <person name="Allen A.E."/>
            <person name="Bidle K."/>
            <person name="Borodovsky M."/>
            <person name="Bowler C."/>
            <person name="Brownlee C."/>
            <person name="Cock J.M."/>
            <person name="Elias M."/>
            <person name="Gladyshev V.N."/>
            <person name="Groth M."/>
            <person name="Guda C."/>
            <person name="Hadaegh A."/>
            <person name="Iglesias-Rodriguez M.D."/>
            <person name="Jenkins J."/>
            <person name="Jones B.M."/>
            <person name="Lawson T."/>
            <person name="Leese F."/>
            <person name="Lindquist E."/>
            <person name="Lobanov A."/>
            <person name="Lomsadze A."/>
            <person name="Malik S.B."/>
            <person name="Marsh M.E."/>
            <person name="Mackinder L."/>
            <person name="Mock T."/>
            <person name="Mueller-Roeber B."/>
            <person name="Pagarete A."/>
            <person name="Parker M."/>
            <person name="Probert I."/>
            <person name="Quesneville H."/>
            <person name="Raines C."/>
            <person name="Rensing S.A."/>
            <person name="Riano-Pachon D.M."/>
            <person name="Richier S."/>
            <person name="Rokitta S."/>
            <person name="Shiraiwa Y."/>
            <person name="Soanes D.M."/>
            <person name="van der Giezen M."/>
            <person name="Wahlund T.M."/>
            <person name="Williams B."/>
            <person name="Wilson W."/>
            <person name="Wolfe G."/>
            <person name="Wurch L.L."/>
        </authorList>
    </citation>
    <scope>NUCLEOTIDE SEQUENCE</scope>
</reference>
<dbReference type="PaxDb" id="2903-EOD23028"/>
<evidence type="ECO:0000313" key="2">
    <source>
        <dbReference type="EnsemblProtists" id="EOD23028"/>
    </source>
</evidence>
<dbReference type="HOGENOM" id="CLU_031281_4_2_1"/>
<dbReference type="STRING" id="2903.R1CJI5"/>
<dbReference type="Pfam" id="PF02469">
    <property type="entry name" value="Fasciclin"/>
    <property type="match status" value="1"/>
</dbReference>
<dbReference type="PANTHER" id="PTHR10900">
    <property type="entry name" value="PERIOSTIN-RELATED"/>
    <property type="match status" value="1"/>
</dbReference>
<dbReference type="EnsemblProtists" id="EOD23028">
    <property type="protein sequence ID" value="EOD23028"/>
    <property type="gene ID" value="EMIHUDRAFT_432130"/>
</dbReference>
<accession>A0A0D3JHP3</accession>
<dbReference type="Gene3D" id="2.30.180.10">
    <property type="entry name" value="FAS1 domain"/>
    <property type="match status" value="1"/>
</dbReference>
<dbReference type="PANTHER" id="PTHR10900:SF77">
    <property type="entry name" value="FI19380P1"/>
    <property type="match status" value="1"/>
</dbReference>
<dbReference type="InterPro" id="IPR000782">
    <property type="entry name" value="FAS1_domain"/>
</dbReference>
<organism evidence="2 3">
    <name type="scientific">Emiliania huxleyi (strain CCMP1516)</name>
    <dbReference type="NCBI Taxonomy" id="280463"/>
    <lineage>
        <taxon>Eukaryota</taxon>
        <taxon>Haptista</taxon>
        <taxon>Haptophyta</taxon>
        <taxon>Prymnesiophyceae</taxon>
        <taxon>Isochrysidales</taxon>
        <taxon>Noelaerhabdaceae</taxon>
        <taxon>Emiliania</taxon>
    </lineage>
</organism>